<dbReference type="EMBL" id="PJKN01000003">
    <property type="protein sequence ID" value="PNC56326.1"/>
    <property type="molecule type" value="Genomic_DNA"/>
</dbReference>
<evidence type="ECO:0000256" key="7">
    <source>
        <dbReference type="ARBA" id="ARBA00023239"/>
    </source>
</evidence>
<feature type="binding site" evidence="8">
    <location>
        <position position="32"/>
    </location>
    <ligand>
        <name>substrate</name>
    </ligand>
</feature>
<keyword evidence="5 8" id="KW-0408">Iron</keyword>
<evidence type="ECO:0000256" key="5">
    <source>
        <dbReference type="ARBA" id="ARBA00023004"/>
    </source>
</evidence>
<feature type="binding site" evidence="8">
    <location>
        <position position="36"/>
    </location>
    <ligand>
        <name>[4Fe-4S] cluster</name>
        <dbReference type="ChEBI" id="CHEBI:49883"/>
        <note>4Fe-4S-S-AdoMet</note>
    </ligand>
</feature>
<comment type="cofactor">
    <cofactor evidence="8">
        <name>[4Fe-4S] cluster</name>
        <dbReference type="ChEBI" id="CHEBI:49883"/>
    </cofactor>
    <text evidence="8">Binds 1 [4Fe-4S] cluster. The cluster is coordinated with 3 cysteines and an exchangeable S-adenosyl-L-methionine.</text>
</comment>
<dbReference type="GO" id="GO:0008616">
    <property type="term" value="P:tRNA queuosine(34) biosynthetic process"/>
    <property type="evidence" value="ECO:0007669"/>
    <property type="project" value="UniProtKB-UniRule"/>
</dbReference>
<name>A0AAP8NL30_9BACT</name>
<accession>A0AAP8NL30</accession>
<comment type="cofactor">
    <cofactor evidence="8">
        <name>Mg(2+)</name>
        <dbReference type="ChEBI" id="CHEBI:18420"/>
    </cofactor>
</comment>
<dbReference type="InterPro" id="IPR058240">
    <property type="entry name" value="rSAM_sf"/>
</dbReference>
<reference evidence="10 11" key="1">
    <citation type="journal article" date="2017" name="BMC Genomics">
        <title>Genome sequencing of 39 Akkermansia muciniphila isolates reveals its population structure, genomic and functional diverisity, and global distribution in mammalian gut microbiotas.</title>
        <authorList>
            <person name="Guo X."/>
            <person name="Li S."/>
            <person name="Zhang J."/>
            <person name="Wu F."/>
            <person name="Li X."/>
            <person name="Wu D."/>
            <person name="Zhang M."/>
            <person name="Ou Z."/>
            <person name="Jie Z."/>
            <person name="Yan Q."/>
            <person name="Li P."/>
            <person name="Yi J."/>
            <person name="Peng Y."/>
        </authorList>
    </citation>
    <scope>NUCLEOTIDE SEQUENCE [LARGE SCALE GENOMIC DNA]</scope>
    <source>
        <strain evidence="10 11">GP43</strain>
    </source>
</reference>
<feature type="binding site" evidence="8">
    <location>
        <position position="40"/>
    </location>
    <ligand>
        <name>[4Fe-4S] cluster</name>
        <dbReference type="ChEBI" id="CHEBI:49883"/>
        <note>4Fe-4S-S-AdoMet</note>
    </ligand>
</feature>
<dbReference type="Gene3D" id="3.20.20.70">
    <property type="entry name" value="Aldolase class I"/>
    <property type="match status" value="1"/>
</dbReference>
<feature type="binding site" evidence="8">
    <location>
        <position position="45"/>
    </location>
    <ligand>
        <name>Mg(2+)</name>
        <dbReference type="ChEBI" id="CHEBI:18420"/>
    </ligand>
</feature>
<evidence type="ECO:0000313" key="11">
    <source>
        <dbReference type="Proteomes" id="UP000235914"/>
    </source>
</evidence>
<evidence type="ECO:0000256" key="2">
    <source>
        <dbReference type="ARBA" id="ARBA00022691"/>
    </source>
</evidence>
<gene>
    <name evidence="8" type="primary">queE</name>
    <name evidence="10" type="ORF">CXU09_06850</name>
</gene>
<dbReference type="PROSITE" id="PS51918">
    <property type="entry name" value="RADICAL_SAM"/>
    <property type="match status" value="1"/>
</dbReference>
<comment type="cofactor">
    <cofactor evidence="8">
        <name>S-adenosyl-L-methionine</name>
        <dbReference type="ChEBI" id="CHEBI:59789"/>
    </cofactor>
    <text evidence="8">Binds 1 S-adenosyl-L-methionine per subunit.</text>
</comment>
<comment type="caution">
    <text evidence="8">Lacks conserved residue(s) required for the propagation of feature annotation.</text>
</comment>
<keyword evidence="1 8" id="KW-0004">4Fe-4S</keyword>
<feature type="binding site" evidence="8">
    <location>
        <begin position="42"/>
        <end position="44"/>
    </location>
    <ligand>
        <name>S-adenosyl-L-methionine</name>
        <dbReference type="ChEBI" id="CHEBI:59789"/>
    </ligand>
</feature>
<feature type="binding site" evidence="8">
    <location>
        <position position="80"/>
    </location>
    <ligand>
        <name>S-adenosyl-L-methionine</name>
        <dbReference type="ChEBI" id="CHEBI:59789"/>
    </ligand>
</feature>
<feature type="binding site" evidence="8">
    <location>
        <begin position="125"/>
        <end position="127"/>
    </location>
    <ligand>
        <name>S-adenosyl-L-methionine</name>
        <dbReference type="ChEBI" id="CHEBI:59789"/>
    </ligand>
</feature>
<evidence type="ECO:0000256" key="6">
    <source>
        <dbReference type="ARBA" id="ARBA00023014"/>
    </source>
</evidence>
<dbReference type="Pfam" id="PF04055">
    <property type="entry name" value="Radical_SAM"/>
    <property type="match status" value="1"/>
</dbReference>
<dbReference type="EC" id="4.3.99.3" evidence="8"/>
<dbReference type="HAMAP" id="MF_00917">
    <property type="entry name" value="QueE"/>
    <property type="match status" value="1"/>
</dbReference>
<dbReference type="SUPFAM" id="SSF102114">
    <property type="entry name" value="Radical SAM enzymes"/>
    <property type="match status" value="1"/>
</dbReference>
<comment type="function">
    <text evidence="8">Catalyzes the complex heterocyclic radical-mediated conversion of 6-carboxy-5,6,7,8-tetrahydropterin (CPH4) to 7-carboxy-7-deazaguanine (CDG), a step common to the biosynthetic pathways of all 7-deazapurine-containing compounds.</text>
</comment>
<comment type="pathway">
    <text evidence="8">Purine metabolism; 7-cyano-7-deazaguanine biosynthesis.</text>
</comment>
<dbReference type="InterPro" id="IPR024924">
    <property type="entry name" value="7-CO-7-deazaguanine_synth-like"/>
</dbReference>
<dbReference type="InterPro" id="IPR007197">
    <property type="entry name" value="rSAM"/>
</dbReference>
<protein>
    <recommendedName>
        <fullName evidence="8">7-carboxy-7-deazaguanine synthase</fullName>
        <shortName evidence="8">CDG synthase</shortName>
        <ecNumber evidence="8">4.3.99.3</ecNumber>
    </recommendedName>
    <alternativeName>
        <fullName evidence="8">Queuosine biosynthesis protein QueE</fullName>
    </alternativeName>
</protein>
<dbReference type="PIRSF" id="PIRSF000370">
    <property type="entry name" value="QueE"/>
    <property type="match status" value="1"/>
</dbReference>
<feature type="domain" description="Radical SAM core" evidence="9">
    <location>
        <begin position="23"/>
        <end position="223"/>
    </location>
</feature>
<dbReference type="RefSeq" id="WP_102735628.1">
    <property type="nucleotide sequence ID" value="NZ_CP033388.1"/>
</dbReference>
<dbReference type="GO" id="GO:0000287">
    <property type="term" value="F:magnesium ion binding"/>
    <property type="evidence" value="ECO:0007669"/>
    <property type="project" value="UniProtKB-UniRule"/>
</dbReference>
<evidence type="ECO:0000256" key="3">
    <source>
        <dbReference type="ARBA" id="ARBA00022723"/>
    </source>
</evidence>
<comment type="caution">
    <text evidence="10">The sequence shown here is derived from an EMBL/GenBank/DDBJ whole genome shotgun (WGS) entry which is preliminary data.</text>
</comment>
<organism evidence="10 11">
    <name type="scientific">Akkermansia muciniphila</name>
    <dbReference type="NCBI Taxonomy" id="239935"/>
    <lineage>
        <taxon>Bacteria</taxon>
        <taxon>Pseudomonadati</taxon>
        <taxon>Verrucomicrobiota</taxon>
        <taxon>Verrucomicrobiia</taxon>
        <taxon>Verrucomicrobiales</taxon>
        <taxon>Akkermansiaceae</taxon>
        <taxon>Akkermansia</taxon>
    </lineage>
</organism>
<keyword evidence="4 8" id="KW-0460">Magnesium</keyword>
<dbReference type="InterPro" id="IPR013785">
    <property type="entry name" value="Aldolase_TIM"/>
</dbReference>
<evidence type="ECO:0000259" key="9">
    <source>
        <dbReference type="PROSITE" id="PS51918"/>
    </source>
</evidence>
<keyword evidence="6 8" id="KW-0411">Iron-sulfur</keyword>
<dbReference type="GO" id="GO:1904047">
    <property type="term" value="F:S-adenosyl-L-methionine binding"/>
    <property type="evidence" value="ECO:0007669"/>
    <property type="project" value="UniProtKB-UniRule"/>
</dbReference>
<dbReference type="SFLD" id="SFLDS00029">
    <property type="entry name" value="Radical_SAM"/>
    <property type="match status" value="1"/>
</dbReference>
<keyword evidence="2 8" id="KW-0949">S-adenosyl-L-methionine</keyword>
<keyword evidence="7 8" id="KW-0456">Lyase</keyword>
<feature type="binding site" evidence="8">
    <location>
        <position position="43"/>
    </location>
    <ligand>
        <name>[4Fe-4S] cluster</name>
        <dbReference type="ChEBI" id="CHEBI:49883"/>
        <note>4Fe-4S-S-AdoMet</note>
    </ligand>
</feature>
<proteinExistence type="inferred from homology"/>
<feature type="binding site" evidence="8">
    <location>
        <begin position="17"/>
        <end position="19"/>
    </location>
    <ligand>
        <name>substrate</name>
    </ligand>
</feature>
<evidence type="ECO:0000256" key="4">
    <source>
        <dbReference type="ARBA" id="ARBA00022842"/>
    </source>
</evidence>
<dbReference type="AlphaFoldDB" id="A0AAP8NL30"/>
<comment type="catalytic activity">
    <reaction evidence="8">
        <text>6-carboxy-5,6,7,8-tetrahydropterin + H(+) = 7-carboxy-7-carbaguanine + NH4(+)</text>
        <dbReference type="Rhea" id="RHEA:27974"/>
        <dbReference type="ChEBI" id="CHEBI:15378"/>
        <dbReference type="ChEBI" id="CHEBI:28938"/>
        <dbReference type="ChEBI" id="CHEBI:61032"/>
        <dbReference type="ChEBI" id="CHEBI:61036"/>
        <dbReference type="EC" id="4.3.99.3"/>
    </reaction>
</comment>
<sequence>MLTLAQIHGQPEIFHSIQGEGVSQGTPCVFLRLAGCNLACSWCDTAYSWNGTVPGVRLAPEKAAELVLHYPCRRLVLTGGEPLIQQKALPALLRLLPDHAVEMETNGTIMPDTELLKRVTQFNVSPKLPHSGNNDVKTWKPDTLRCLAGTEKAWFKFVVACEDDVRAVLRRASEADIPPERILIMPLASTQDELNAMRAQTVEWCLRYGLRFSDRLHIAIWDSKKGV</sequence>
<dbReference type="PANTHER" id="PTHR42836">
    <property type="entry name" value="7-CARBOXY-7-DEAZAGUANINE SYNTHASE"/>
    <property type="match status" value="1"/>
</dbReference>
<dbReference type="GO" id="GO:0016840">
    <property type="term" value="F:carbon-nitrogen lyase activity"/>
    <property type="evidence" value="ECO:0007669"/>
    <property type="project" value="UniProtKB-UniRule"/>
</dbReference>
<comment type="similarity">
    <text evidence="8">Belongs to the radical SAM superfamily. 7-carboxy-7-deazaguanine synthase family.</text>
</comment>
<evidence type="ECO:0000313" key="10">
    <source>
        <dbReference type="EMBL" id="PNC56326.1"/>
    </source>
</evidence>
<keyword evidence="8" id="KW-0671">Queuosine biosynthesis</keyword>
<feature type="binding site" evidence="8">
    <location>
        <position position="78"/>
    </location>
    <ligand>
        <name>substrate</name>
    </ligand>
</feature>
<evidence type="ECO:0000256" key="8">
    <source>
        <dbReference type="HAMAP-Rule" id="MF_00917"/>
    </source>
</evidence>
<keyword evidence="3 8" id="KW-0479">Metal-binding</keyword>
<evidence type="ECO:0000256" key="1">
    <source>
        <dbReference type="ARBA" id="ARBA00022485"/>
    </source>
</evidence>
<comment type="subunit">
    <text evidence="8">Homodimer.</text>
</comment>
<dbReference type="GO" id="GO:0051539">
    <property type="term" value="F:4 iron, 4 sulfur cluster binding"/>
    <property type="evidence" value="ECO:0007669"/>
    <property type="project" value="UniProtKB-UniRule"/>
</dbReference>
<dbReference type="Proteomes" id="UP000235914">
    <property type="component" value="Unassembled WGS sequence"/>
</dbReference>
<dbReference type="PANTHER" id="PTHR42836:SF1">
    <property type="entry name" value="7-CARBOXY-7-DEAZAGUANINE SYNTHASE"/>
    <property type="match status" value="1"/>
</dbReference>